<dbReference type="Pfam" id="PF13240">
    <property type="entry name" value="Zn_Ribbon_1"/>
    <property type="match status" value="1"/>
</dbReference>
<proteinExistence type="predicted"/>
<accession>A0A328Q0C9</accession>
<protein>
    <recommendedName>
        <fullName evidence="1">Zinc-ribbon domain-containing protein</fullName>
    </recommendedName>
</protein>
<dbReference type="Proteomes" id="UP000248557">
    <property type="component" value="Unassembled WGS sequence"/>
</dbReference>
<comment type="caution">
    <text evidence="2">The sequence shown here is derived from an EMBL/GenBank/DDBJ whole genome shotgun (WGS) entry which is preliminary data.</text>
</comment>
<organism evidence="2 3">
    <name type="scientific">Methanosphaera stadtmanae</name>
    <dbReference type="NCBI Taxonomy" id="2317"/>
    <lineage>
        <taxon>Archaea</taxon>
        <taxon>Methanobacteriati</taxon>
        <taxon>Methanobacteriota</taxon>
        <taxon>Methanomada group</taxon>
        <taxon>Methanobacteria</taxon>
        <taxon>Methanobacteriales</taxon>
        <taxon>Methanobacteriaceae</taxon>
        <taxon>Methanosphaera</taxon>
    </lineage>
</organism>
<reference evidence="2 3" key="1">
    <citation type="submission" date="2017-05" db="EMBL/GenBank/DDBJ databases">
        <title>Host range expansion of the Methanosphaera genus to humans and monogastric animals involves recent and extensive reduction in genome content.</title>
        <authorList>
            <person name="Hoedt E.C."/>
            <person name="Volmer J.G."/>
            <person name="Parks D.H."/>
            <person name="Rosewarne C.P."/>
            <person name="Denman S.E."/>
            <person name="Mcsweeney C.S."/>
            <person name="O Cuiv P."/>
            <person name="Hugenholtz P."/>
            <person name="Tyson G.W."/>
            <person name="Morrison M."/>
        </authorList>
    </citation>
    <scope>NUCLEOTIDE SEQUENCE [LARGE SCALE GENOMIC DNA]</scope>
    <source>
        <strain evidence="2 3">PA5</strain>
    </source>
</reference>
<dbReference type="RefSeq" id="WP_112149600.1">
    <property type="nucleotide sequence ID" value="NZ_NGJK01000060.1"/>
</dbReference>
<name>A0A328Q0C9_9EURY</name>
<sequence length="450" mass="53053">MMSDIEKALNIFNNITGKTELSCQYKQMLDSFNISESNGYIVKLKLTDEILSGKLNSNEVETRLNMILNRLSKFKSRNGHTFTYDVDMLIFLKNQTDNKIMCSNCGYSMLPIDKFCSNCGREHVPRISLFELLSGINSKYIKPGDILKFNEDNTVEITTVNNMYNFHIEKRELELLYEEKIEKQEVNNYYFKILILNQIQKYGNVKVSEYLFTFYKIKNLENIISELLNSNLVKVSSFFNIFKKIRNISNIEDNNILENISITKKGKKLLDENKHVLLYDFYIRDSLIDDIVEFENFFSKRHGSLNEIFIEYLLFKRELFKAEKNTTRFLSTYDLESYFYEINDNKDKLVHTLFKRFIININTDFSHTQHQSAITEEGILHMVNILTELSMDLSLMRKIFHEGFNELDENYLVFTEEESFNYLLRAIGGENVETINFDIIISLDNKKVKS</sequence>
<feature type="domain" description="Zinc-ribbon" evidence="1">
    <location>
        <begin position="102"/>
        <end position="121"/>
    </location>
</feature>
<gene>
    <name evidence="2" type="ORF">CA615_04825</name>
</gene>
<evidence type="ECO:0000313" key="2">
    <source>
        <dbReference type="EMBL" id="RAP02963.1"/>
    </source>
</evidence>
<dbReference type="EMBL" id="NGJK01000060">
    <property type="protein sequence ID" value="RAP02963.1"/>
    <property type="molecule type" value="Genomic_DNA"/>
</dbReference>
<dbReference type="InterPro" id="IPR026870">
    <property type="entry name" value="Zinc_ribbon_dom"/>
</dbReference>
<dbReference type="AlphaFoldDB" id="A0A328Q0C9"/>
<evidence type="ECO:0000313" key="3">
    <source>
        <dbReference type="Proteomes" id="UP000248557"/>
    </source>
</evidence>
<evidence type="ECO:0000259" key="1">
    <source>
        <dbReference type="Pfam" id="PF13240"/>
    </source>
</evidence>